<comment type="cofactor">
    <cofactor evidence="9">
        <name>Zn(2+)</name>
        <dbReference type="ChEBI" id="CHEBI:29105"/>
    </cofactor>
    <text evidence="9">Binds 1 zinc ion.</text>
</comment>
<keyword evidence="2 9" id="KW-0690">Ribosome biogenesis</keyword>
<dbReference type="AlphaFoldDB" id="A0A2N3G7P1"/>
<organism evidence="10 11">
    <name type="scientific">Candidatus Anoxymicrobium japonicum</name>
    <dbReference type="NCBI Taxonomy" id="2013648"/>
    <lineage>
        <taxon>Bacteria</taxon>
        <taxon>Bacillati</taxon>
        <taxon>Actinomycetota</taxon>
        <taxon>Candidatus Geothermincolia</taxon>
        <taxon>Candidatus Geothermincolales</taxon>
        <taxon>Candidatus Anoxymicrobiaceae</taxon>
        <taxon>Candidatus Anoxymicrobium</taxon>
    </lineage>
</organism>
<dbReference type="Proteomes" id="UP000233654">
    <property type="component" value="Unassembled WGS sequence"/>
</dbReference>
<evidence type="ECO:0000256" key="7">
    <source>
        <dbReference type="ARBA" id="ARBA00022801"/>
    </source>
</evidence>
<keyword evidence="7 9" id="KW-0378">Hydrolase</keyword>
<evidence type="ECO:0000313" key="10">
    <source>
        <dbReference type="EMBL" id="PKQ28604.1"/>
    </source>
</evidence>
<feature type="binding site" evidence="9">
    <location>
        <position position="133"/>
    </location>
    <ligand>
        <name>Zn(2+)</name>
        <dbReference type="ChEBI" id="CHEBI:29105"/>
        <note>catalytic</note>
    </ligand>
</feature>
<dbReference type="PANTHER" id="PTHR46986">
    <property type="entry name" value="ENDORIBONUCLEASE YBEY, CHLOROPLASTIC"/>
    <property type="match status" value="1"/>
</dbReference>
<accession>A0A2N3G7P1</accession>
<keyword evidence="8 9" id="KW-0862">Zinc</keyword>
<evidence type="ECO:0000256" key="8">
    <source>
        <dbReference type="ARBA" id="ARBA00022833"/>
    </source>
</evidence>
<dbReference type="EC" id="3.1.-.-" evidence="9"/>
<keyword evidence="3 9" id="KW-0698">rRNA processing</keyword>
<proteinExistence type="inferred from homology"/>
<keyword evidence="5 9" id="KW-0479">Metal-binding</keyword>
<keyword evidence="9" id="KW-0963">Cytoplasm</keyword>
<dbReference type="GO" id="GO:0005737">
    <property type="term" value="C:cytoplasm"/>
    <property type="evidence" value="ECO:0007669"/>
    <property type="project" value="UniProtKB-SubCell"/>
</dbReference>
<dbReference type="Gene3D" id="3.40.390.30">
    <property type="entry name" value="Metalloproteases ('zincins'), catalytic domain"/>
    <property type="match status" value="1"/>
</dbReference>
<comment type="subcellular location">
    <subcellularLocation>
        <location evidence="9">Cytoplasm</location>
    </subcellularLocation>
</comment>
<dbReference type="GO" id="GO:0004222">
    <property type="term" value="F:metalloendopeptidase activity"/>
    <property type="evidence" value="ECO:0007669"/>
    <property type="project" value="InterPro"/>
</dbReference>
<gene>
    <name evidence="9 10" type="primary">ybeY</name>
    <name evidence="10" type="ORF">CVT63_01790</name>
</gene>
<dbReference type="HAMAP" id="MF_00009">
    <property type="entry name" value="Endoribonucl_YbeY"/>
    <property type="match status" value="1"/>
</dbReference>
<evidence type="ECO:0000256" key="2">
    <source>
        <dbReference type="ARBA" id="ARBA00022517"/>
    </source>
</evidence>
<evidence type="ECO:0000256" key="6">
    <source>
        <dbReference type="ARBA" id="ARBA00022759"/>
    </source>
</evidence>
<dbReference type="SUPFAM" id="SSF55486">
    <property type="entry name" value="Metalloproteases ('zincins'), catalytic domain"/>
    <property type="match status" value="1"/>
</dbReference>
<sequence length="168" mass="18673">MSCGTARIDVLVRITGRLDIRGREARRLKRSLSKMMRKLAPGKNFELSIAFLGEEEIRRLNREYRSVDEDTDVISFPQMSHDEIANSCGGGMGQPAPLGDIGIGVDVARRQAAERGHPAFEEIELLAAHGLLHLFGYDHGNLEGSRAMAAAERMLVGKSMIEHFEREN</sequence>
<comment type="caution">
    <text evidence="10">The sequence shown here is derived from an EMBL/GenBank/DDBJ whole genome shotgun (WGS) entry which is preliminary data.</text>
</comment>
<feature type="binding site" evidence="9">
    <location>
        <position position="139"/>
    </location>
    <ligand>
        <name>Zn(2+)</name>
        <dbReference type="ChEBI" id="CHEBI:29105"/>
        <note>catalytic</note>
    </ligand>
</feature>
<keyword evidence="6 9" id="KW-0255">Endonuclease</keyword>
<evidence type="ECO:0000313" key="11">
    <source>
        <dbReference type="Proteomes" id="UP000233654"/>
    </source>
</evidence>
<dbReference type="InterPro" id="IPR023091">
    <property type="entry name" value="MetalPrtase_cat_dom_sf_prd"/>
</dbReference>
<dbReference type="GO" id="GO:0006364">
    <property type="term" value="P:rRNA processing"/>
    <property type="evidence" value="ECO:0007669"/>
    <property type="project" value="UniProtKB-UniRule"/>
</dbReference>
<reference evidence="10 11" key="1">
    <citation type="journal article" date="2017" name="ISME J.">
        <title>Potential for microbial H2 and metal transformations associated with novel bacteria and archaea in deep terrestrial subsurface sediments.</title>
        <authorList>
            <person name="Hernsdorf A.W."/>
            <person name="Amano Y."/>
            <person name="Miyakawa K."/>
            <person name="Ise K."/>
            <person name="Suzuki Y."/>
            <person name="Anantharaman K."/>
            <person name="Probst A."/>
            <person name="Burstein D."/>
            <person name="Thomas B.C."/>
            <person name="Banfield J.F."/>
        </authorList>
    </citation>
    <scope>NUCLEOTIDE SEQUENCE [LARGE SCALE GENOMIC DNA]</scope>
    <source>
        <strain evidence="10">HGW-Actinobacteria-3</strain>
    </source>
</reference>
<name>A0A2N3G7P1_9ACTN</name>
<evidence type="ECO:0000256" key="4">
    <source>
        <dbReference type="ARBA" id="ARBA00022722"/>
    </source>
</evidence>
<evidence type="ECO:0000256" key="5">
    <source>
        <dbReference type="ARBA" id="ARBA00022723"/>
    </source>
</evidence>
<dbReference type="Pfam" id="PF02130">
    <property type="entry name" value="YbeY"/>
    <property type="match status" value="1"/>
</dbReference>
<protein>
    <recommendedName>
        <fullName evidence="9">Endoribonuclease YbeY</fullName>
        <ecNumber evidence="9">3.1.-.-</ecNumber>
    </recommendedName>
</protein>
<dbReference type="GO" id="GO:0004521">
    <property type="term" value="F:RNA endonuclease activity"/>
    <property type="evidence" value="ECO:0007669"/>
    <property type="project" value="UniProtKB-UniRule"/>
</dbReference>
<dbReference type="NCBIfam" id="TIGR00043">
    <property type="entry name" value="rRNA maturation RNase YbeY"/>
    <property type="match status" value="1"/>
</dbReference>
<keyword evidence="4 9" id="KW-0540">Nuclease</keyword>
<evidence type="ECO:0000256" key="9">
    <source>
        <dbReference type="HAMAP-Rule" id="MF_00009"/>
    </source>
</evidence>
<evidence type="ECO:0000256" key="1">
    <source>
        <dbReference type="ARBA" id="ARBA00010875"/>
    </source>
</evidence>
<feature type="binding site" evidence="9">
    <location>
        <position position="129"/>
    </location>
    <ligand>
        <name>Zn(2+)</name>
        <dbReference type="ChEBI" id="CHEBI:29105"/>
        <note>catalytic</note>
    </ligand>
</feature>
<dbReference type="PROSITE" id="PS01306">
    <property type="entry name" value="UPF0054"/>
    <property type="match status" value="1"/>
</dbReference>
<dbReference type="GO" id="GO:0008270">
    <property type="term" value="F:zinc ion binding"/>
    <property type="evidence" value="ECO:0007669"/>
    <property type="project" value="UniProtKB-UniRule"/>
</dbReference>
<dbReference type="InterPro" id="IPR002036">
    <property type="entry name" value="YbeY"/>
</dbReference>
<dbReference type="InterPro" id="IPR020549">
    <property type="entry name" value="YbeY_CS"/>
</dbReference>
<comment type="similarity">
    <text evidence="1 9">Belongs to the endoribonuclease YbeY family.</text>
</comment>
<dbReference type="EMBL" id="PHEX01000010">
    <property type="protein sequence ID" value="PKQ28604.1"/>
    <property type="molecule type" value="Genomic_DNA"/>
</dbReference>
<comment type="function">
    <text evidence="9">Single strand-specific metallo-endoribonuclease involved in late-stage 70S ribosome quality control and in maturation of the 3' terminus of the 16S rRNA.</text>
</comment>
<dbReference type="PANTHER" id="PTHR46986:SF1">
    <property type="entry name" value="ENDORIBONUCLEASE YBEY, CHLOROPLASTIC"/>
    <property type="match status" value="1"/>
</dbReference>
<evidence type="ECO:0000256" key="3">
    <source>
        <dbReference type="ARBA" id="ARBA00022552"/>
    </source>
</evidence>